<dbReference type="FunFam" id="1.20.1720.10:FF:000043">
    <property type="entry name" value="MFS general substrate transporter"/>
    <property type="match status" value="1"/>
</dbReference>
<reference evidence="8" key="1">
    <citation type="journal article" date="2023" name="Mol. Phylogenet. Evol.">
        <title>Genome-scale phylogeny and comparative genomics of the fungal order Sordariales.</title>
        <authorList>
            <person name="Hensen N."/>
            <person name="Bonometti L."/>
            <person name="Westerberg I."/>
            <person name="Brannstrom I.O."/>
            <person name="Guillou S."/>
            <person name="Cros-Aarteil S."/>
            <person name="Calhoun S."/>
            <person name="Haridas S."/>
            <person name="Kuo A."/>
            <person name="Mondo S."/>
            <person name="Pangilinan J."/>
            <person name="Riley R."/>
            <person name="LaButti K."/>
            <person name="Andreopoulos B."/>
            <person name="Lipzen A."/>
            <person name="Chen C."/>
            <person name="Yan M."/>
            <person name="Daum C."/>
            <person name="Ng V."/>
            <person name="Clum A."/>
            <person name="Steindorff A."/>
            <person name="Ohm R.A."/>
            <person name="Martin F."/>
            <person name="Silar P."/>
            <person name="Natvig D.O."/>
            <person name="Lalanne C."/>
            <person name="Gautier V."/>
            <person name="Ament-Velasquez S.L."/>
            <person name="Kruys A."/>
            <person name="Hutchinson M.I."/>
            <person name="Powell A.J."/>
            <person name="Barry K."/>
            <person name="Miller A.N."/>
            <person name="Grigoriev I.V."/>
            <person name="Debuchy R."/>
            <person name="Gladieux P."/>
            <person name="Hiltunen Thoren M."/>
            <person name="Johannesson H."/>
        </authorList>
    </citation>
    <scope>NUCLEOTIDE SEQUENCE</scope>
    <source>
        <strain evidence="8">FGSC 1904</strain>
    </source>
</reference>
<evidence type="ECO:0000313" key="9">
    <source>
        <dbReference type="Proteomes" id="UP001281003"/>
    </source>
</evidence>
<evidence type="ECO:0000313" key="8">
    <source>
        <dbReference type="EMBL" id="KAK3401887.1"/>
    </source>
</evidence>
<dbReference type="InterPro" id="IPR036259">
    <property type="entry name" value="MFS_trans_sf"/>
</dbReference>
<dbReference type="PANTHER" id="PTHR42718">
    <property type="entry name" value="MAJOR FACILITATOR SUPERFAMILY MULTIDRUG TRANSPORTER MFSC"/>
    <property type="match status" value="1"/>
</dbReference>
<dbReference type="InterPro" id="IPR020846">
    <property type="entry name" value="MFS_dom"/>
</dbReference>
<dbReference type="InterPro" id="IPR011701">
    <property type="entry name" value="MFS"/>
</dbReference>
<evidence type="ECO:0000256" key="5">
    <source>
        <dbReference type="SAM" id="MobiDB-lite"/>
    </source>
</evidence>
<feature type="region of interest" description="Disordered" evidence="5">
    <location>
        <begin position="1"/>
        <end position="57"/>
    </location>
</feature>
<dbReference type="GO" id="GO:0016020">
    <property type="term" value="C:membrane"/>
    <property type="evidence" value="ECO:0007669"/>
    <property type="project" value="UniProtKB-SubCell"/>
</dbReference>
<dbReference type="Proteomes" id="UP001281003">
    <property type="component" value="Unassembled WGS sequence"/>
</dbReference>
<sequence>MSATPSHLSSGGGHPANLNTEGLYREKGMDSSSPSSEEEMETDLEHSAGGRQHEHDDLARTHSKAHSFLATKLSLPHEIAFVGITCCAQLTMQASMGPSLSIGREIGREFGVTSAADIAWYLAAYSLTIGTFILICGRLGDLFGYKRMMVIGYMWYAIWTMICGLSIYSDQGNIMMIVCRAFQGVGPSILLPNGLAILGGSYPDGPRKHMVFAIFGAMAPGGATLGCAMAGVFELAWWPWAFWSFAIALLFLAGAAQLIIPDSVNAHTSSSSFVDKLKQLDALGGTVGVAALILINVAWNQAPIVGWTEPYTYILLTIGILLVPLFFWIELRWSSYPLLPLEALKSGDIAFVLGCLACGWGSFGTWLFYNWQWFLEIRGDSGLMTTAYFSPVAVSGAIAAVVTGIVLGKIGPAWTVVGAMCAFFTGNMLLATRPMEQNYWIQSFLTVVITPWGMDMIFPASTVILSNAVGRRHQGIAASLINTVVNYSISIGLGFATTAEVYVNKGGTTKEELLKGYRAACWVAVGLTAFGLVLSVIYLMVDLRKKRRVGQAVMSEAEGEEAKR</sequence>
<dbReference type="PROSITE" id="PS50850">
    <property type="entry name" value="MFS"/>
    <property type="match status" value="1"/>
</dbReference>
<feature type="transmembrane region" description="Helical" evidence="6">
    <location>
        <begin position="414"/>
        <end position="433"/>
    </location>
</feature>
<feature type="transmembrane region" description="Helical" evidence="6">
    <location>
        <begin position="210"/>
        <end position="231"/>
    </location>
</feature>
<feature type="transmembrane region" description="Helical" evidence="6">
    <location>
        <begin position="280"/>
        <end position="299"/>
    </location>
</feature>
<keyword evidence="9" id="KW-1185">Reference proteome</keyword>
<evidence type="ECO:0000256" key="4">
    <source>
        <dbReference type="ARBA" id="ARBA00023136"/>
    </source>
</evidence>
<dbReference type="CDD" id="cd17476">
    <property type="entry name" value="MFS_Amf1_MDR_like"/>
    <property type="match status" value="1"/>
</dbReference>
<protein>
    <submittedName>
        <fullName evidence="8">Major facilitator superfamily domain-containing protein</fullName>
    </submittedName>
</protein>
<feature type="transmembrane region" description="Helical" evidence="6">
    <location>
        <begin position="237"/>
        <end position="260"/>
    </location>
</feature>
<comment type="subcellular location">
    <subcellularLocation>
        <location evidence="1">Membrane</location>
        <topology evidence="1">Multi-pass membrane protein</topology>
    </subcellularLocation>
</comment>
<comment type="caution">
    <text evidence="8">The sequence shown here is derived from an EMBL/GenBank/DDBJ whole genome shotgun (WGS) entry which is preliminary data.</text>
</comment>
<evidence type="ECO:0000256" key="3">
    <source>
        <dbReference type="ARBA" id="ARBA00022989"/>
    </source>
</evidence>
<proteinExistence type="predicted"/>
<dbReference type="Gene3D" id="1.20.1720.10">
    <property type="entry name" value="Multidrug resistance protein D"/>
    <property type="match status" value="1"/>
</dbReference>
<dbReference type="EMBL" id="JAUTDP010000002">
    <property type="protein sequence ID" value="KAK3401887.1"/>
    <property type="molecule type" value="Genomic_DNA"/>
</dbReference>
<feature type="domain" description="Major facilitator superfamily (MFS) profile" evidence="7">
    <location>
        <begin position="81"/>
        <end position="547"/>
    </location>
</feature>
<dbReference type="PANTHER" id="PTHR42718:SF1">
    <property type="entry name" value="LOW AFFINITY AMMONIUM TRANSPORTER"/>
    <property type="match status" value="1"/>
</dbReference>
<feature type="transmembrane region" description="Helical" evidence="6">
    <location>
        <begin position="517"/>
        <end position="541"/>
    </location>
</feature>
<feature type="transmembrane region" description="Helical" evidence="6">
    <location>
        <begin position="439"/>
        <end position="465"/>
    </location>
</feature>
<keyword evidence="2 6" id="KW-0812">Transmembrane</keyword>
<dbReference type="SUPFAM" id="SSF103473">
    <property type="entry name" value="MFS general substrate transporter"/>
    <property type="match status" value="1"/>
</dbReference>
<feature type="transmembrane region" description="Helical" evidence="6">
    <location>
        <begin position="388"/>
        <end position="407"/>
    </location>
</feature>
<reference evidence="8" key="2">
    <citation type="submission" date="2023-07" db="EMBL/GenBank/DDBJ databases">
        <authorList>
            <consortium name="Lawrence Berkeley National Laboratory"/>
            <person name="Haridas S."/>
            <person name="Hensen N."/>
            <person name="Bonometti L."/>
            <person name="Westerberg I."/>
            <person name="Brannstrom I.O."/>
            <person name="Guillou S."/>
            <person name="Cros-Aarteil S."/>
            <person name="Calhoun S."/>
            <person name="Kuo A."/>
            <person name="Mondo S."/>
            <person name="Pangilinan J."/>
            <person name="Riley R."/>
            <person name="LaButti K."/>
            <person name="Andreopoulos B."/>
            <person name="Lipzen A."/>
            <person name="Chen C."/>
            <person name="Yanf M."/>
            <person name="Daum C."/>
            <person name="Ng V."/>
            <person name="Clum A."/>
            <person name="Steindorff A."/>
            <person name="Ohm R."/>
            <person name="Martin F."/>
            <person name="Silar P."/>
            <person name="Natvig D."/>
            <person name="Lalanne C."/>
            <person name="Gautier V."/>
            <person name="Ament-velasquez S.L."/>
            <person name="Kruys A."/>
            <person name="Hutchinson M.I."/>
            <person name="Powell A.J."/>
            <person name="Barry K."/>
            <person name="Miller A.N."/>
            <person name="Grigoriev I.V."/>
            <person name="Debuchy R."/>
            <person name="Gladieux P."/>
            <person name="Thoren M.H."/>
            <person name="Johannesson H."/>
        </authorList>
    </citation>
    <scope>NUCLEOTIDE SEQUENCE</scope>
    <source>
        <strain evidence="8">FGSC 1904</strain>
    </source>
</reference>
<name>A0AAE0UF67_SORBR</name>
<dbReference type="GO" id="GO:0022857">
    <property type="term" value="F:transmembrane transporter activity"/>
    <property type="evidence" value="ECO:0007669"/>
    <property type="project" value="InterPro"/>
</dbReference>
<feature type="transmembrane region" description="Helical" evidence="6">
    <location>
        <begin position="148"/>
        <end position="168"/>
    </location>
</feature>
<feature type="transmembrane region" description="Helical" evidence="6">
    <location>
        <begin position="118"/>
        <end position="136"/>
    </location>
</feature>
<dbReference type="Pfam" id="PF07690">
    <property type="entry name" value="MFS_1"/>
    <property type="match status" value="1"/>
</dbReference>
<feature type="transmembrane region" description="Helical" evidence="6">
    <location>
        <begin position="174"/>
        <end position="198"/>
    </location>
</feature>
<evidence type="ECO:0000256" key="2">
    <source>
        <dbReference type="ARBA" id="ARBA00022692"/>
    </source>
</evidence>
<evidence type="ECO:0000256" key="6">
    <source>
        <dbReference type="SAM" id="Phobius"/>
    </source>
</evidence>
<gene>
    <name evidence="8" type="ORF">B0T20DRAFT_125642</name>
</gene>
<dbReference type="Gene3D" id="1.20.1250.20">
    <property type="entry name" value="MFS general substrate transporter like domains"/>
    <property type="match status" value="1"/>
</dbReference>
<feature type="transmembrane region" description="Helical" evidence="6">
    <location>
        <begin position="349"/>
        <end position="368"/>
    </location>
</feature>
<feature type="compositionally biased region" description="Basic and acidic residues" evidence="5">
    <location>
        <begin position="43"/>
        <end position="57"/>
    </location>
</feature>
<dbReference type="AlphaFoldDB" id="A0AAE0UF67"/>
<evidence type="ECO:0000259" key="7">
    <source>
        <dbReference type="PROSITE" id="PS50850"/>
    </source>
</evidence>
<feature type="transmembrane region" description="Helical" evidence="6">
    <location>
        <begin position="311"/>
        <end position="329"/>
    </location>
</feature>
<evidence type="ECO:0000256" key="1">
    <source>
        <dbReference type="ARBA" id="ARBA00004141"/>
    </source>
</evidence>
<keyword evidence="3 6" id="KW-1133">Transmembrane helix</keyword>
<feature type="transmembrane region" description="Helical" evidence="6">
    <location>
        <begin position="477"/>
        <end position="497"/>
    </location>
</feature>
<dbReference type="FunFam" id="1.20.1250.20:FF:000294">
    <property type="entry name" value="MFS transporter of unkown specificity"/>
    <property type="match status" value="1"/>
</dbReference>
<accession>A0AAE0UF67</accession>
<organism evidence="8 9">
    <name type="scientific">Sordaria brevicollis</name>
    <dbReference type="NCBI Taxonomy" id="83679"/>
    <lineage>
        <taxon>Eukaryota</taxon>
        <taxon>Fungi</taxon>
        <taxon>Dikarya</taxon>
        <taxon>Ascomycota</taxon>
        <taxon>Pezizomycotina</taxon>
        <taxon>Sordariomycetes</taxon>
        <taxon>Sordariomycetidae</taxon>
        <taxon>Sordariales</taxon>
        <taxon>Sordariaceae</taxon>
        <taxon>Sordaria</taxon>
    </lineage>
</organism>
<keyword evidence="4 6" id="KW-0472">Membrane</keyword>